<protein>
    <submittedName>
        <fullName evidence="2">Uncharacterized protein</fullName>
    </submittedName>
</protein>
<name>A0A484F4A6_9EURY</name>
<accession>A0A484F4A6</accession>
<organism evidence="2 3">
    <name type="scientific">Methanimicrococcus blatticola</name>
    <dbReference type="NCBI Taxonomy" id="91560"/>
    <lineage>
        <taxon>Archaea</taxon>
        <taxon>Methanobacteriati</taxon>
        <taxon>Methanobacteriota</taxon>
        <taxon>Stenosarchaea group</taxon>
        <taxon>Methanomicrobia</taxon>
        <taxon>Methanosarcinales</taxon>
        <taxon>Methanosarcinaceae</taxon>
        <taxon>Methanimicrococcus</taxon>
    </lineage>
</organism>
<feature type="transmembrane region" description="Helical" evidence="1">
    <location>
        <begin position="346"/>
        <end position="370"/>
    </location>
</feature>
<keyword evidence="1" id="KW-0812">Transmembrane</keyword>
<reference evidence="2 3" key="1">
    <citation type="submission" date="2019-03" db="EMBL/GenBank/DDBJ databases">
        <title>Genomic Encyclopedia of Type Strains, Phase IV (KMG-IV): sequencing the most valuable type-strain genomes for metagenomic binning, comparative biology and taxonomic classification.</title>
        <authorList>
            <person name="Goeker M."/>
        </authorList>
    </citation>
    <scope>NUCLEOTIDE SEQUENCE [LARGE SCALE GENOMIC DNA]</scope>
    <source>
        <strain evidence="2 3">DSM 13328</strain>
    </source>
</reference>
<keyword evidence="3" id="KW-1185">Reference proteome</keyword>
<dbReference type="PANTHER" id="PTHR35902">
    <property type="entry name" value="S-LAYER DOMAIN-LIKE PROTEIN-RELATED"/>
    <property type="match status" value="1"/>
</dbReference>
<sequence>MIGKLVIFMSTNIKKYMTFAVLAILAFSAVAPMALGAAANQTYYGSLSSNYYSFYGGPDIHASVQGTGEYSRGQTATVPVTLSNHGVIEGFKTENEVKKSNDKVQESLNATLQNMEVQNINTILTAVGVSAVLESDISGITVKTGPQEAGSMTQGATTMPINYYVDIQKDVPAGEYELTLNVTYKHLRNVIYEADAVNNSGMFTGIRNLNASYWYNENVSQKIPVTIKVKEATKFEIVNVEQNLSSKNDGMLYVTYQNNGEETAKNAFVRLSTATPFSTTDDQSYLGTVAPGEEVVAAFKISVDADSVIYDKLYAINSEILYEDNYGHQTVTDALKVEVQVGKDPILTPVTAIIGILILIVLGVAIYYVLTARKYKKQGIDKKPFDDLREKLSGGKK</sequence>
<keyword evidence="1" id="KW-1133">Transmembrane helix</keyword>
<comment type="caution">
    <text evidence="2">The sequence shown here is derived from an EMBL/GenBank/DDBJ whole genome shotgun (WGS) entry which is preliminary data.</text>
</comment>
<evidence type="ECO:0000256" key="1">
    <source>
        <dbReference type="SAM" id="Phobius"/>
    </source>
</evidence>
<keyword evidence="1" id="KW-0472">Membrane</keyword>
<evidence type="ECO:0000313" key="2">
    <source>
        <dbReference type="EMBL" id="TDQ68737.1"/>
    </source>
</evidence>
<evidence type="ECO:0000313" key="3">
    <source>
        <dbReference type="Proteomes" id="UP000294855"/>
    </source>
</evidence>
<dbReference type="EMBL" id="SNYS01000008">
    <property type="protein sequence ID" value="TDQ68737.1"/>
    <property type="molecule type" value="Genomic_DNA"/>
</dbReference>
<dbReference type="PANTHER" id="PTHR35902:SF3">
    <property type="entry name" value="NPCBM-ASSOCIATED, NEW3 DOMAIN OF ALPHA-GALACTOSIDASE"/>
    <property type="match status" value="1"/>
</dbReference>
<dbReference type="AlphaFoldDB" id="A0A484F4A6"/>
<dbReference type="Proteomes" id="UP000294855">
    <property type="component" value="Unassembled WGS sequence"/>
</dbReference>
<gene>
    <name evidence="2" type="ORF">C7391_0930</name>
</gene>
<proteinExistence type="predicted"/>